<protein>
    <submittedName>
        <fullName evidence="2">Uncharacterized protein</fullName>
    </submittedName>
</protein>
<comment type="caution">
    <text evidence="2">The sequence shown here is derived from an EMBL/GenBank/DDBJ whole genome shotgun (WGS) entry which is preliminary data.</text>
</comment>
<feature type="transmembrane region" description="Helical" evidence="1">
    <location>
        <begin position="65"/>
        <end position="85"/>
    </location>
</feature>
<dbReference type="RefSeq" id="WP_266054605.1">
    <property type="nucleotide sequence ID" value="NZ_JAPFQN010000001.1"/>
</dbReference>
<dbReference type="EMBL" id="JAPFQN010000001">
    <property type="protein sequence ID" value="MCX2742368.1"/>
    <property type="molecule type" value="Genomic_DNA"/>
</dbReference>
<organism evidence="2 3">
    <name type="scientific">Mangrovivirga halotolerans</name>
    <dbReference type="NCBI Taxonomy" id="2993936"/>
    <lineage>
        <taxon>Bacteria</taxon>
        <taxon>Pseudomonadati</taxon>
        <taxon>Bacteroidota</taxon>
        <taxon>Cytophagia</taxon>
        <taxon>Cytophagales</taxon>
        <taxon>Mangrovivirgaceae</taxon>
        <taxon>Mangrovivirga</taxon>
    </lineage>
</organism>
<keyword evidence="1" id="KW-0472">Membrane</keyword>
<keyword evidence="1" id="KW-1133">Transmembrane helix</keyword>
<evidence type="ECO:0000313" key="2">
    <source>
        <dbReference type="EMBL" id="MCX2742368.1"/>
    </source>
</evidence>
<keyword evidence="1" id="KW-0812">Transmembrane</keyword>
<feature type="transmembrane region" description="Helical" evidence="1">
    <location>
        <begin position="5"/>
        <end position="24"/>
    </location>
</feature>
<dbReference type="Proteomes" id="UP001209885">
    <property type="component" value="Unassembled WGS sequence"/>
</dbReference>
<proteinExistence type="predicted"/>
<name>A0ABT3RLH8_9BACT</name>
<gene>
    <name evidence="2" type="ORF">OO013_00750</name>
</gene>
<accession>A0ABT3RLH8</accession>
<reference evidence="2 3" key="1">
    <citation type="submission" date="2022-11" db="EMBL/GenBank/DDBJ databases">
        <title>The characterization of three novel Bacteroidetes species and genomic analysis of their roles in tidal elemental geochemical cycles.</title>
        <authorList>
            <person name="Ma K."/>
        </authorList>
    </citation>
    <scope>NUCLEOTIDE SEQUENCE [LARGE SCALE GENOMIC DNA]</scope>
    <source>
        <strain evidence="2 3">M17</strain>
    </source>
</reference>
<evidence type="ECO:0000256" key="1">
    <source>
        <dbReference type="SAM" id="Phobius"/>
    </source>
</evidence>
<evidence type="ECO:0000313" key="3">
    <source>
        <dbReference type="Proteomes" id="UP001209885"/>
    </source>
</evidence>
<keyword evidence="3" id="KW-1185">Reference proteome</keyword>
<feature type="transmembrane region" description="Helical" evidence="1">
    <location>
        <begin position="36"/>
        <end position="53"/>
    </location>
</feature>
<sequence length="86" mass="9783">MRYTIINIGFIVSGFLTSYLVDLAKLFNLSDAHDQGLTNLFFCIFIFTLMGLITSVKLYRKSKSLVIFSILLIVALVAFALYFNLF</sequence>